<dbReference type="OrthoDB" id="277175at2759"/>
<dbReference type="EMBL" id="CAJPIZ010000154">
    <property type="protein sequence ID" value="CAG2100609.1"/>
    <property type="molecule type" value="Genomic_DNA"/>
</dbReference>
<evidence type="ECO:0000313" key="4">
    <source>
        <dbReference type="Proteomes" id="UP000759131"/>
    </source>
</evidence>
<evidence type="ECO:0000313" key="3">
    <source>
        <dbReference type="EMBL" id="CAD7620179.1"/>
    </source>
</evidence>
<proteinExistence type="predicted"/>
<dbReference type="GO" id="GO:0010468">
    <property type="term" value="P:regulation of gene expression"/>
    <property type="evidence" value="ECO:0007669"/>
    <property type="project" value="UniProtKB-ARBA"/>
</dbReference>
<gene>
    <name evidence="3" type="ORF">OSB1V03_LOCUS673</name>
</gene>
<protein>
    <recommendedName>
        <fullName evidence="2">RWD domain-containing protein</fullName>
    </recommendedName>
</protein>
<dbReference type="SMART" id="SM00591">
    <property type="entry name" value="RWD"/>
    <property type="match status" value="1"/>
</dbReference>
<dbReference type="EMBL" id="OC854729">
    <property type="protein sequence ID" value="CAD7620179.1"/>
    <property type="molecule type" value="Genomic_DNA"/>
</dbReference>
<evidence type="ECO:0000259" key="2">
    <source>
        <dbReference type="PROSITE" id="PS50908"/>
    </source>
</evidence>
<feature type="domain" description="RWD" evidence="2">
    <location>
        <begin position="9"/>
        <end position="124"/>
    </location>
</feature>
<keyword evidence="4" id="KW-1185">Reference proteome</keyword>
<organism evidence="3">
    <name type="scientific">Medioppia subpectinata</name>
    <dbReference type="NCBI Taxonomy" id="1979941"/>
    <lineage>
        <taxon>Eukaryota</taxon>
        <taxon>Metazoa</taxon>
        <taxon>Ecdysozoa</taxon>
        <taxon>Arthropoda</taxon>
        <taxon>Chelicerata</taxon>
        <taxon>Arachnida</taxon>
        <taxon>Acari</taxon>
        <taxon>Acariformes</taxon>
        <taxon>Sarcoptiformes</taxon>
        <taxon>Oribatida</taxon>
        <taxon>Brachypylina</taxon>
        <taxon>Oppioidea</taxon>
        <taxon>Oppiidae</taxon>
        <taxon>Medioppia</taxon>
    </lineage>
</organism>
<dbReference type="InterPro" id="IPR006575">
    <property type="entry name" value="RWD_dom"/>
</dbReference>
<dbReference type="FunFam" id="3.10.110.10:FF:000050">
    <property type="entry name" value="eIF-2-alpha kinase GCN2"/>
    <property type="match status" value="1"/>
</dbReference>
<dbReference type="AlphaFoldDB" id="A0A7R9PTG6"/>
<dbReference type="CDD" id="cd23816">
    <property type="entry name" value="RWD_RWDD1"/>
    <property type="match status" value="1"/>
</dbReference>
<reference evidence="3" key="1">
    <citation type="submission" date="2020-11" db="EMBL/GenBank/DDBJ databases">
        <authorList>
            <person name="Tran Van P."/>
        </authorList>
    </citation>
    <scope>NUCLEOTIDE SEQUENCE</scope>
</reference>
<keyword evidence="1" id="KW-0175">Coiled coil</keyword>
<accession>A0A7R9PTG6</accession>
<feature type="coiled-coil region" evidence="1">
    <location>
        <begin position="125"/>
        <end position="152"/>
    </location>
</feature>
<sequence length="243" mass="28268">MNYPEEQSNELEALEAIYTNELTVISRTPYHKFTIDVKSDPQMMRDDSNDETVCDTIYAATIQFKFPDTYPDCVPEIEIPESDNLDDSDERELLELLETEAANGLGMVMTFTLVSVAIDWINRMSDKKATELKDTIDRKRRAEEEAEHKKFEGTIVTVETFMTWKAKYDEELRALDKTFKARQELSKRLTGKQLFINHEVDIDSDLRLLDEGDQDIDIDVKVDESLFQDMDELDLDEDVENER</sequence>
<dbReference type="InterPro" id="IPR016135">
    <property type="entry name" value="UBQ-conjugating_enzyme/RWD"/>
</dbReference>
<dbReference type="GO" id="GO:0033554">
    <property type="term" value="P:cellular response to stress"/>
    <property type="evidence" value="ECO:0007669"/>
    <property type="project" value="UniProtKB-ARBA"/>
</dbReference>
<dbReference type="PROSITE" id="PS50908">
    <property type="entry name" value="RWD"/>
    <property type="match status" value="1"/>
</dbReference>
<evidence type="ECO:0000256" key="1">
    <source>
        <dbReference type="SAM" id="Coils"/>
    </source>
</evidence>
<dbReference type="Pfam" id="PF05773">
    <property type="entry name" value="RWD"/>
    <property type="match status" value="1"/>
</dbReference>
<dbReference type="Gene3D" id="3.10.110.10">
    <property type="entry name" value="Ubiquitin Conjugating Enzyme"/>
    <property type="match status" value="1"/>
</dbReference>
<dbReference type="SUPFAM" id="SSF54495">
    <property type="entry name" value="UBC-like"/>
    <property type="match status" value="1"/>
</dbReference>
<dbReference type="PANTHER" id="PTHR12292">
    <property type="entry name" value="RWD DOMAIN-CONTAINING PROTEIN"/>
    <property type="match status" value="1"/>
</dbReference>
<dbReference type="Proteomes" id="UP000759131">
    <property type="component" value="Unassembled WGS sequence"/>
</dbReference>
<dbReference type="GO" id="GO:0051246">
    <property type="term" value="P:regulation of protein metabolic process"/>
    <property type="evidence" value="ECO:0007669"/>
    <property type="project" value="UniProtKB-ARBA"/>
</dbReference>
<name>A0A7R9PTG6_9ACAR</name>
<dbReference type="GO" id="GO:0009893">
    <property type="term" value="P:positive regulation of metabolic process"/>
    <property type="evidence" value="ECO:0007669"/>
    <property type="project" value="UniProtKB-ARBA"/>
</dbReference>
<dbReference type="InterPro" id="IPR040213">
    <property type="entry name" value="GIR2-like"/>
</dbReference>